<evidence type="ECO:0000256" key="1">
    <source>
        <dbReference type="SAM" id="MobiDB-lite"/>
    </source>
</evidence>
<dbReference type="EMBL" id="CADCVR010000081">
    <property type="protein sequence ID" value="CAA9511275.1"/>
    <property type="molecule type" value="Genomic_DNA"/>
</dbReference>
<feature type="region of interest" description="Disordered" evidence="1">
    <location>
        <begin position="1"/>
        <end position="78"/>
    </location>
</feature>
<feature type="compositionally biased region" description="Basic and acidic residues" evidence="1">
    <location>
        <begin position="16"/>
        <end position="28"/>
    </location>
</feature>
<accession>A0A6J4T2E6</accession>
<gene>
    <name evidence="2" type="ORF">AVDCRST_MAG53-2629</name>
</gene>
<name>A0A6J4T2E6_9ACTN</name>
<feature type="compositionally biased region" description="Basic residues" evidence="1">
    <location>
        <begin position="68"/>
        <end position="78"/>
    </location>
</feature>
<sequence>ATSRRTQSADRGLAARCDRGGRGLDGRRRPLPRHRLRAPVRGLVAHRPAPPGLRRLRRRDRRPDPRPRPHHQRVCRRL</sequence>
<feature type="non-terminal residue" evidence="2">
    <location>
        <position position="1"/>
    </location>
</feature>
<protein>
    <submittedName>
        <fullName evidence="2">YrbA protein</fullName>
    </submittedName>
</protein>
<evidence type="ECO:0000313" key="2">
    <source>
        <dbReference type="EMBL" id="CAA9511275.1"/>
    </source>
</evidence>
<organism evidence="2">
    <name type="scientific">uncultured Solirubrobacteraceae bacterium</name>
    <dbReference type="NCBI Taxonomy" id="1162706"/>
    <lineage>
        <taxon>Bacteria</taxon>
        <taxon>Bacillati</taxon>
        <taxon>Actinomycetota</taxon>
        <taxon>Thermoleophilia</taxon>
        <taxon>Solirubrobacterales</taxon>
        <taxon>Solirubrobacteraceae</taxon>
        <taxon>environmental samples</taxon>
    </lineage>
</organism>
<reference evidence="2" key="1">
    <citation type="submission" date="2020-02" db="EMBL/GenBank/DDBJ databases">
        <authorList>
            <person name="Meier V. D."/>
        </authorList>
    </citation>
    <scope>NUCLEOTIDE SEQUENCE</scope>
    <source>
        <strain evidence="2">AVDCRST_MAG53</strain>
    </source>
</reference>
<feature type="non-terminal residue" evidence="2">
    <location>
        <position position="78"/>
    </location>
</feature>
<feature type="compositionally biased region" description="Basic residues" evidence="1">
    <location>
        <begin position="29"/>
        <end position="38"/>
    </location>
</feature>
<proteinExistence type="predicted"/>
<dbReference type="AlphaFoldDB" id="A0A6J4T2E6"/>